<reference evidence="1" key="1">
    <citation type="submission" date="2020-04" db="EMBL/GenBank/DDBJ databases">
        <authorList>
            <person name="Chiriac C."/>
            <person name="Salcher M."/>
            <person name="Ghai R."/>
            <person name="Kavagutti S V."/>
        </authorList>
    </citation>
    <scope>NUCLEOTIDE SEQUENCE</scope>
</reference>
<sequence>MAAYHKFLDPRLTVFEKLDSLALFVARHVGRVNYGFTNTAPAAEQVTCFAGYVGEGTDKSIFGDPRTIDRV</sequence>
<proteinExistence type="predicted"/>
<gene>
    <name evidence="1" type="ORF">UFOVP786_10</name>
</gene>
<accession>A0A6J5NS55</accession>
<protein>
    <submittedName>
        <fullName evidence="1">Uncharacterized protein</fullName>
    </submittedName>
</protein>
<dbReference type="EMBL" id="LR796727">
    <property type="protein sequence ID" value="CAB4161847.1"/>
    <property type="molecule type" value="Genomic_DNA"/>
</dbReference>
<name>A0A6J5NS55_9CAUD</name>
<organism evidence="1">
    <name type="scientific">uncultured Caudovirales phage</name>
    <dbReference type="NCBI Taxonomy" id="2100421"/>
    <lineage>
        <taxon>Viruses</taxon>
        <taxon>Duplodnaviria</taxon>
        <taxon>Heunggongvirae</taxon>
        <taxon>Uroviricota</taxon>
        <taxon>Caudoviricetes</taxon>
        <taxon>Peduoviridae</taxon>
        <taxon>Maltschvirus</taxon>
        <taxon>Maltschvirus maltsch</taxon>
    </lineage>
</organism>
<evidence type="ECO:0000313" key="1">
    <source>
        <dbReference type="EMBL" id="CAB4161847.1"/>
    </source>
</evidence>